<evidence type="ECO:0008006" key="3">
    <source>
        <dbReference type="Google" id="ProtNLM"/>
    </source>
</evidence>
<comment type="caution">
    <text evidence="1">The sequence shown here is derived from an EMBL/GenBank/DDBJ whole genome shotgun (WGS) entry which is preliminary data.</text>
</comment>
<dbReference type="Proteomes" id="UP000198345">
    <property type="component" value="Unassembled WGS sequence"/>
</dbReference>
<organism evidence="1 2">
    <name type="scientific">Flavobacterium hercynium</name>
    <dbReference type="NCBI Taxonomy" id="387094"/>
    <lineage>
        <taxon>Bacteria</taxon>
        <taxon>Pseudomonadati</taxon>
        <taxon>Bacteroidota</taxon>
        <taxon>Flavobacteriia</taxon>
        <taxon>Flavobacteriales</taxon>
        <taxon>Flavobacteriaceae</taxon>
        <taxon>Flavobacterium</taxon>
    </lineage>
</organism>
<dbReference type="OrthoDB" id="1056332at2"/>
<keyword evidence="2" id="KW-1185">Reference proteome</keyword>
<evidence type="ECO:0000313" key="2">
    <source>
        <dbReference type="Proteomes" id="UP000198345"/>
    </source>
</evidence>
<sequence>MKTKALLKISLRQNAIYVPTVFVANDNKNISKTTSVLAANVAKLGFTFSESLLHALNNINPTYKVEVLEVLRDVLGTDKNWAPLVKGWNIPTGESVVDHIVTYFWNALNIKGGTALACGHTIPDNTFPLERYNGCPFCGTPFEFGAIENYGQGSKLKVLDLWTDADVDDFYKSLLQSKTALDATQADSLKLALQYLPLPKATIAIKETLMLVIDVLVTEGKAESASQYFKTPTDILRYLWFKKTGMLQIIEPKTIINRTAKNAQYGFLNTTGQGKVSTANDLKLKYSRKECLMVANWLNDLDMDVEAMCEIMHPKRGMWIRFIRALRLAEYSKRKGFEKLAFFMDVFYNQVYDVWESKVSTARLKFDAEKTFALLKQRPGLFARSLFSNMLWFGADETVAHFTEIIDKVPARLVFTLNMYADNYFDKNIQRSVKPLGGTNKRIAPNALLNLYDDVQLQVMKNQIEELCIVAMKKRFAAVVNKNKTMYIDSQLFNMPVSIGDRSDNVQDLPVALMGTCFPVEGNEVRLFMQWGKDMPAQHLDMDLSCHIAYEDRVDICSFSRLETTGCNHSGDIRSIPAKVGTAEYININIDKLERANAKFVTFTCNAFSGGSITPNLVVGWMNSKYPMKISEKIGVAYDPSCVDHQVRITQSVAKGLVFGVLDVAKREIVWLEMTFGGQVVQGLDFKGVQALMAKLSSKLNIGSLLQLKAEAQGLTIIEDENADEVYNAKWAMNAAAVTQLLID</sequence>
<name>A0A226H5H1_9FLAO</name>
<proteinExistence type="predicted"/>
<dbReference type="AlphaFoldDB" id="A0A226H5H1"/>
<reference evidence="1 2" key="1">
    <citation type="submission" date="2016-11" db="EMBL/GenBank/DDBJ databases">
        <title>Whole genomes of Flavobacteriaceae.</title>
        <authorList>
            <person name="Stine C."/>
            <person name="Li C."/>
            <person name="Tadesse D."/>
        </authorList>
    </citation>
    <scope>NUCLEOTIDE SEQUENCE [LARGE SCALE GENOMIC DNA]</scope>
    <source>
        <strain evidence="1 2">DSM 18292</strain>
    </source>
</reference>
<dbReference type="EMBL" id="MUGW01000030">
    <property type="protein sequence ID" value="OXA88710.1"/>
    <property type="molecule type" value="Genomic_DNA"/>
</dbReference>
<accession>A0A226H5H1</accession>
<dbReference type="RefSeq" id="WP_089050668.1">
    <property type="nucleotide sequence ID" value="NZ_FXTV01000018.1"/>
</dbReference>
<evidence type="ECO:0000313" key="1">
    <source>
        <dbReference type="EMBL" id="OXA88710.1"/>
    </source>
</evidence>
<gene>
    <name evidence="1" type="ORF">B0A66_14995</name>
</gene>
<protein>
    <recommendedName>
        <fullName evidence="3">Prokaryotic RING finger family 4</fullName>
    </recommendedName>
</protein>